<keyword evidence="3" id="KW-1185">Reference proteome</keyword>
<protein>
    <recommendedName>
        <fullName evidence="1">DUF6671 domain-containing protein</fullName>
    </recommendedName>
</protein>
<evidence type="ECO:0000313" key="2">
    <source>
        <dbReference type="EMBL" id="AWH86509.1"/>
    </source>
</evidence>
<evidence type="ECO:0000313" key="3">
    <source>
        <dbReference type="Proteomes" id="UP000244929"/>
    </source>
</evidence>
<dbReference type="Proteomes" id="UP000244929">
    <property type="component" value="Chromosome"/>
</dbReference>
<accession>A0A2S1R1P9</accession>
<reference evidence="2 3" key="1">
    <citation type="submission" date="2018-04" db="EMBL/GenBank/DDBJ databases">
        <title>Genome sequencing of Flavobacterium sp. HYN0059.</title>
        <authorList>
            <person name="Yi H."/>
            <person name="Baek C."/>
        </authorList>
    </citation>
    <scope>NUCLEOTIDE SEQUENCE [LARGE SCALE GENOMIC DNA]</scope>
    <source>
        <strain evidence="2 3">HYN0059</strain>
    </source>
</reference>
<dbReference type="OrthoDB" id="9793837at2"/>
<dbReference type="KEGG" id="falb:HYN59_15950"/>
<dbReference type="AlphaFoldDB" id="A0A2S1R1P9"/>
<name>A0A2S1R1P9_9FLAO</name>
<dbReference type="EMBL" id="CP029186">
    <property type="protein sequence ID" value="AWH86509.1"/>
    <property type="molecule type" value="Genomic_DNA"/>
</dbReference>
<dbReference type="Pfam" id="PF20376">
    <property type="entry name" value="DUF6671"/>
    <property type="match status" value="1"/>
</dbReference>
<gene>
    <name evidence="2" type="ORF">HYN59_15950</name>
</gene>
<proteinExistence type="predicted"/>
<sequence length="278" mass="30378">MFRGRKLLIVTKHGKERVIADLAESALGVECIVADEFDTDLLGTFTGEIGRPGDALETLRRKCHEGLALYGCDLAIASEGSFGPHPAIFIASGDDELVMLVDTLNGLEIVARELTVDTNFSAATINSKEELDHFLQLARFPGHAVIVRRAENDTTAMIKGISDPEEMDSISREYLEKYGSFFIETDMRAMHNPTRMQVIRRATAKLIERAGSLCPACGTPGFGVTSVKAGLPCSACRCETDSTLSHISVCAKCSHTVEKLYPHGKNEEDPMYCNFCNP</sequence>
<feature type="domain" description="DUF6671" evidence="1">
    <location>
        <begin position="62"/>
        <end position="278"/>
    </location>
</feature>
<dbReference type="InterPro" id="IPR046612">
    <property type="entry name" value="DUF6671"/>
</dbReference>
<organism evidence="2 3">
    <name type="scientific">Flavobacterium album</name>
    <dbReference type="NCBI Taxonomy" id="2175091"/>
    <lineage>
        <taxon>Bacteria</taxon>
        <taxon>Pseudomonadati</taxon>
        <taxon>Bacteroidota</taxon>
        <taxon>Flavobacteriia</taxon>
        <taxon>Flavobacteriales</taxon>
        <taxon>Flavobacteriaceae</taxon>
        <taxon>Flavobacterium</taxon>
    </lineage>
</organism>
<evidence type="ECO:0000259" key="1">
    <source>
        <dbReference type="Pfam" id="PF20376"/>
    </source>
</evidence>